<dbReference type="KEGG" id="ftj:FTUN_4973"/>
<evidence type="ECO:0000313" key="3">
    <source>
        <dbReference type="Proteomes" id="UP000503447"/>
    </source>
</evidence>
<dbReference type="EMBL" id="CP053452">
    <property type="protein sequence ID" value="QJW97399.1"/>
    <property type="molecule type" value="Genomic_DNA"/>
</dbReference>
<feature type="transmembrane region" description="Helical" evidence="1">
    <location>
        <begin position="198"/>
        <end position="219"/>
    </location>
</feature>
<reference evidence="3" key="1">
    <citation type="submission" date="2020-05" db="EMBL/GenBank/DDBJ databases">
        <title>Frigoriglobus tundricola gen. nov., sp. nov., a psychrotolerant cellulolytic planctomycete of the family Gemmataceae with two divergent copies of 16S rRNA gene.</title>
        <authorList>
            <person name="Kulichevskaya I.S."/>
            <person name="Ivanova A.A."/>
            <person name="Naumoff D.G."/>
            <person name="Beletsky A.V."/>
            <person name="Rijpstra W.I.C."/>
            <person name="Sinninghe Damste J.S."/>
            <person name="Mardanov A.V."/>
            <person name="Ravin N.V."/>
            <person name="Dedysh S.N."/>
        </authorList>
    </citation>
    <scope>NUCLEOTIDE SEQUENCE [LARGE SCALE GENOMIC DNA]</scope>
    <source>
        <strain evidence="3">PL17</strain>
    </source>
</reference>
<feature type="transmembrane region" description="Helical" evidence="1">
    <location>
        <begin position="175"/>
        <end position="192"/>
    </location>
</feature>
<keyword evidence="1" id="KW-0812">Transmembrane</keyword>
<accession>A0A6M5YU32</accession>
<organism evidence="2 3">
    <name type="scientific">Frigoriglobus tundricola</name>
    <dbReference type="NCBI Taxonomy" id="2774151"/>
    <lineage>
        <taxon>Bacteria</taxon>
        <taxon>Pseudomonadati</taxon>
        <taxon>Planctomycetota</taxon>
        <taxon>Planctomycetia</taxon>
        <taxon>Gemmatales</taxon>
        <taxon>Gemmataceae</taxon>
        <taxon>Frigoriglobus</taxon>
    </lineage>
</organism>
<evidence type="ECO:0000313" key="2">
    <source>
        <dbReference type="EMBL" id="QJW97399.1"/>
    </source>
</evidence>
<proteinExistence type="predicted"/>
<keyword evidence="1" id="KW-0472">Membrane</keyword>
<keyword evidence="1" id="KW-1133">Transmembrane helix</keyword>
<sequence>MKALQAQGVGRAEAEERAAAVAAALVDGAAEARKARKAGKQADLRGMVRAARTGKPRPGYNVAGKRLRDLWLRDLLNDWFGRRLRFGLGALLLAAGLQWMFQNQLLTDKNPIVEQVRSGQVVLAVTTLSEPTGKPLGVAGLPAKPTDVVDSYRAPIAGACLLFSAVFVFGWRASVPAVAGAVVAVAGPALGAPDTGVMSPGMLSLGAGTLLILVGGWLLRK</sequence>
<keyword evidence="3" id="KW-1185">Reference proteome</keyword>
<dbReference type="Proteomes" id="UP000503447">
    <property type="component" value="Chromosome"/>
</dbReference>
<feature type="transmembrane region" description="Helical" evidence="1">
    <location>
        <begin position="152"/>
        <end position="170"/>
    </location>
</feature>
<dbReference type="AlphaFoldDB" id="A0A6M5YU32"/>
<gene>
    <name evidence="2" type="ORF">FTUN_4973</name>
</gene>
<evidence type="ECO:0000256" key="1">
    <source>
        <dbReference type="SAM" id="Phobius"/>
    </source>
</evidence>
<feature type="transmembrane region" description="Helical" evidence="1">
    <location>
        <begin position="84"/>
        <end position="101"/>
    </location>
</feature>
<name>A0A6M5YU32_9BACT</name>
<protein>
    <submittedName>
        <fullName evidence="2">Uncharacterized protein</fullName>
    </submittedName>
</protein>